<evidence type="ECO:0000256" key="6">
    <source>
        <dbReference type="ARBA" id="ARBA00022989"/>
    </source>
</evidence>
<sequence length="93" mass="9792">MSSVGLLVVIGGFLSLVMVHKHIISMLLSLEFIILGLVLMIVGLVCLGLSSGLMLMAFLGFTVCEGVLGLGVLINLVRNYGSDFYSGVSVVQC</sequence>
<evidence type="ECO:0000256" key="9">
    <source>
        <dbReference type="ARBA" id="ARBA00031586"/>
    </source>
</evidence>
<evidence type="ECO:0000256" key="7">
    <source>
        <dbReference type="ARBA" id="ARBA00023027"/>
    </source>
</evidence>
<evidence type="ECO:0000256" key="8">
    <source>
        <dbReference type="ARBA" id="ARBA00023136"/>
    </source>
</evidence>
<dbReference type="Pfam" id="PF00420">
    <property type="entry name" value="Oxidored_q2"/>
    <property type="match status" value="1"/>
</dbReference>
<evidence type="ECO:0000313" key="12">
    <source>
        <dbReference type="EMBL" id="QQJ94254.1"/>
    </source>
</evidence>
<dbReference type="InterPro" id="IPR039428">
    <property type="entry name" value="NUOK/Mnh_C1-like"/>
</dbReference>
<keyword evidence="5" id="KW-1278">Translocase</keyword>
<evidence type="ECO:0000256" key="2">
    <source>
        <dbReference type="ARBA" id="ARBA00010519"/>
    </source>
</evidence>
<dbReference type="GeneID" id="67131935"/>
<accession>A0A7T7A9F3</accession>
<keyword evidence="6 11" id="KW-1133">Transmembrane helix</keyword>
<evidence type="ECO:0000256" key="3">
    <source>
        <dbReference type="ARBA" id="ARBA00016612"/>
    </source>
</evidence>
<keyword evidence="8 11" id="KW-0472">Membrane</keyword>
<feature type="transmembrane region" description="Helical" evidence="11">
    <location>
        <begin position="56"/>
        <end position="77"/>
    </location>
</feature>
<keyword evidence="12" id="KW-0496">Mitochondrion</keyword>
<dbReference type="AlphaFoldDB" id="A0A7T7A9F3"/>
<protein>
    <recommendedName>
        <fullName evidence="3">NADH-ubiquinone oxidoreductase chain 4L</fullName>
    </recommendedName>
    <alternativeName>
        <fullName evidence="9">NADH dehydrogenase subunit 4L</fullName>
    </alternativeName>
</protein>
<comment type="subcellular location">
    <subcellularLocation>
        <location evidence="1">Membrane</location>
        <topology evidence="1">Multi-pass membrane protein</topology>
    </subcellularLocation>
</comment>
<dbReference type="GO" id="GO:0008137">
    <property type="term" value="F:NADH dehydrogenase (ubiquinone) activity"/>
    <property type="evidence" value="ECO:0007669"/>
    <property type="project" value="UniProtKB-EC"/>
</dbReference>
<feature type="transmembrane region" description="Helical" evidence="11">
    <location>
        <begin position="29"/>
        <end position="49"/>
    </location>
</feature>
<gene>
    <name evidence="12" type="primary">ND4L</name>
</gene>
<organism evidence="12">
    <name type="scientific">Spirobolus bungii</name>
    <dbReference type="NCBI Taxonomy" id="2798518"/>
    <lineage>
        <taxon>Eukaryota</taxon>
        <taxon>Metazoa</taxon>
        <taxon>Ecdysozoa</taxon>
        <taxon>Arthropoda</taxon>
        <taxon>Myriapoda</taxon>
        <taxon>Diplopoda</taxon>
        <taxon>Helminthomorpha</taxon>
        <taxon>Spirobolidae</taxon>
        <taxon>Spirobolus</taxon>
    </lineage>
</organism>
<dbReference type="RefSeq" id="YP_010138746.1">
    <property type="nucleotide sequence ID" value="NC_056899.1"/>
</dbReference>
<evidence type="ECO:0000256" key="1">
    <source>
        <dbReference type="ARBA" id="ARBA00004141"/>
    </source>
</evidence>
<dbReference type="GO" id="GO:0016020">
    <property type="term" value="C:membrane"/>
    <property type="evidence" value="ECO:0007669"/>
    <property type="project" value="UniProtKB-SubCell"/>
</dbReference>
<evidence type="ECO:0000256" key="5">
    <source>
        <dbReference type="ARBA" id="ARBA00022967"/>
    </source>
</evidence>
<comment type="catalytic activity">
    <reaction evidence="10">
        <text>a ubiquinone + NADH + 5 H(+)(in) = a ubiquinol + NAD(+) + 4 H(+)(out)</text>
        <dbReference type="Rhea" id="RHEA:29091"/>
        <dbReference type="Rhea" id="RHEA-COMP:9565"/>
        <dbReference type="Rhea" id="RHEA-COMP:9566"/>
        <dbReference type="ChEBI" id="CHEBI:15378"/>
        <dbReference type="ChEBI" id="CHEBI:16389"/>
        <dbReference type="ChEBI" id="CHEBI:17976"/>
        <dbReference type="ChEBI" id="CHEBI:57540"/>
        <dbReference type="ChEBI" id="CHEBI:57945"/>
        <dbReference type="EC" id="7.1.1.2"/>
    </reaction>
</comment>
<comment type="similarity">
    <text evidence="2">Belongs to the complex I subunit 4L family.</text>
</comment>
<dbReference type="EMBL" id="MT767838">
    <property type="protein sequence ID" value="QQJ94254.1"/>
    <property type="molecule type" value="Genomic_DNA"/>
</dbReference>
<reference evidence="12" key="1">
    <citation type="submission" date="2020-07" db="EMBL/GenBank/DDBJ databases">
        <authorList>
            <person name="Xu H."/>
            <person name="Liu H."/>
            <person name="Ruan H."/>
        </authorList>
    </citation>
    <scope>NUCLEOTIDE SEQUENCE</scope>
</reference>
<evidence type="ECO:0000256" key="10">
    <source>
        <dbReference type="ARBA" id="ARBA00049551"/>
    </source>
</evidence>
<dbReference type="CTD" id="4539"/>
<geneLocation type="mitochondrion" evidence="12"/>
<proteinExistence type="inferred from homology"/>
<evidence type="ECO:0000256" key="11">
    <source>
        <dbReference type="SAM" id="Phobius"/>
    </source>
</evidence>
<evidence type="ECO:0000256" key="4">
    <source>
        <dbReference type="ARBA" id="ARBA00022692"/>
    </source>
</evidence>
<keyword evidence="4 11" id="KW-0812">Transmembrane</keyword>
<dbReference type="Gene3D" id="1.10.287.3510">
    <property type="match status" value="1"/>
</dbReference>
<keyword evidence="7" id="KW-0520">NAD</keyword>
<name>A0A7T7A9F3_9MYRI</name>